<keyword evidence="4" id="KW-0547">Nucleotide-binding</keyword>
<evidence type="ECO:0000313" key="15">
    <source>
        <dbReference type="Proteomes" id="UP000326924"/>
    </source>
</evidence>
<dbReference type="FunFam" id="1.20.272.10:FF:000001">
    <property type="entry name" value="Putative AAA family ATPase"/>
    <property type="match status" value="1"/>
</dbReference>
<dbReference type="GO" id="GO:0008047">
    <property type="term" value="F:enzyme activator activity"/>
    <property type="evidence" value="ECO:0007669"/>
    <property type="project" value="TreeGrafter"/>
</dbReference>
<evidence type="ECO:0000259" key="13">
    <source>
        <dbReference type="SMART" id="SM00734"/>
    </source>
</evidence>
<dbReference type="Pfam" id="PF16193">
    <property type="entry name" value="AAA_assoc_2"/>
    <property type="match status" value="1"/>
</dbReference>
<dbReference type="FunCoup" id="A0A5J5ES09">
    <property type="interactions" value="837"/>
</dbReference>
<evidence type="ECO:0000256" key="3">
    <source>
        <dbReference type="ARBA" id="ARBA00022723"/>
    </source>
</evidence>
<dbReference type="GO" id="GO:0006271">
    <property type="term" value="P:DNA strand elongation involved in DNA replication"/>
    <property type="evidence" value="ECO:0007669"/>
    <property type="project" value="UniProtKB-ARBA"/>
</dbReference>
<dbReference type="GO" id="GO:0017116">
    <property type="term" value="F:single-stranded DNA helicase activity"/>
    <property type="evidence" value="ECO:0007669"/>
    <property type="project" value="TreeGrafter"/>
</dbReference>
<evidence type="ECO:0000256" key="11">
    <source>
        <dbReference type="SAM" id="MobiDB-lite"/>
    </source>
</evidence>
<dbReference type="InterPro" id="IPR006642">
    <property type="entry name" value="Rad18_UBZ4"/>
</dbReference>
<dbReference type="Gene3D" id="1.20.272.10">
    <property type="match status" value="1"/>
</dbReference>
<dbReference type="SUPFAM" id="SSF52540">
    <property type="entry name" value="P-loop containing nucleoside triphosphate hydrolases"/>
    <property type="match status" value="1"/>
</dbReference>
<dbReference type="Gene3D" id="1.10.8.60">
    <property type="match status" value="1"/>
</dbReference>
<dbReference type="InterPro" id="IPR003593">
    <property type="entry name" value="AAA+_ATPase"/>
</dbReference>
<dbReference type="GO" id="GO:0005634">
    <property type="term" value="C:nucleus"/>
    <property type="evidence" value="ECO:0007669"/>
    <property type="project" value="TreeGrafter"/>
</dbReference>
<feature type="compositionally biased region" description="Low complexity" evidence="11">
    <location>
        <begin position="92"/>
        <end position="107"/>
    </location>
</feature>
<dbReference type="FunFam" id="3.40.50.300:FF:000137">
    <property type="entry name" value="Replication-associated recombination protein A"/>
    <property type="match status" value="1"/>
</dbReference>
<reference evidence="14 15" key="1">
    <citation type="submission" date="2019-09" db="EMBL/GenBank/DDBJ databases">
        <title>Draft genome of the ectomycorrhizal ascomycete Sphaerosporella brunnea.</title>
        <authorList>
            <consortium name="DOE Joint Genome Institute"/>
            <person name="Benucci G.M."/>
            <person name="Marozzi G."/>
            <person name="Antonielli L."/>
            <person name="Sanchez S."/>
            <person name="Marco P."/>
            <person name="Wang X."/>
            <person name="Falini L.B."/>
            <person name="Barry K."/>
            <person name="Haridas S."/>
            <person name="Lipzen A."/>
            <person name="Labutti K."/>
            <person name="Grigoriev I.V."/>
            <person name="Murat C."/>
            <person name="Martin F."/>
            <person name="Albertini E."/>
            <person name="Donnini D."/>
            <person name="Bonito G."/>
        </authorList>
    </citation>
    <scope>NUCLEOTIDE SEQUENCE [LARGE SCALE GENOMIC DNA]</scope>
    <source>
        <strain evidence="14 15">Sb_GMNB300</strain>
    </source>
</reference>
<evidence type="ECO:0000256" key="4">
    <source>
        <dbReference type="ARBA" id="ARBA00022741"/>
    </source>
</evidence>
<dbReference type="Pfam" id="PF12002">
    <property type="entry name" value="MgsA_C"/>
    <property type="match status" value="1"/>
</dbReference>
<evidence type="ECO:0000256" key="7">
    <source>
        <dbReference type="ARBA" id="ARBA00022833"/>
    </source>
</evidence>
<sequence length="554" mass="60204">MSLVNCPVCSKEIAISSINKHLDSGCKEPPGVDADAPPKKLASIFTTPSAKRQLHVPPQPQQSPTSTVPHPPPPTRPAFPDLKRPLEAEPKPSGVAPANNAASAPDEPSAPPTKRQKATAVLREAMPLAEKMRPQSLDDVCGQDLVGKGGVLRGLIEKGRVPSMILWGTAGCGKTTIARVIAKVSSARFVEISATASGVQECKKIFADAKKELLLTGTKTILFCDEIHRFTKSQQDVFLAPVEKGEITLIGATTENPSFKVQSALLSRCRTFTLTKLSQENVENIINRALDAESTKDAEGKPIISPLLDEEMVTYLARFADGDARTALNLLELAMNLSTRRGISKEDIKKSLTRTLVYDRSGDMHYDTISAFHKSVRGSDPDAALFWLARMLNGGEDPLFIARRMVVIASEDIGLADNSMLSLATATFTAVQQVGLPEARINMAHCAVALALAKKSTRSYRGLSKAMAVLENDPVIAGAAVPIHLRNAPTKLMKELGYGAEYKYNPDYKDGKVKQEYLPEELRGTKFLDDIDLGTRIDPDLEEDEDRHPPRRKG</sequence>
<proteinExistence type="inferred from homology"/>
<comment type="similarity">
    <text evidence="1">Belongs to the AAA ATPase family. RarA/MGS1/WRNIP1 subfamily.</text>
</comment>
<dbReference type="GO" id="GO:0008270">
    <property type="term" value="F:zinc ion binding"/>
    <property type="evidence" value="ECO:0007669"/>
    <property type="project" value="UniProtKB-KW"/>
</dbReference>
<dbReference type="Gene3D" id="1.10.3710.10">
    <property type="entry name" value="DNA polymerase III clamp loader subunits, C-terminal domain"/>
    <property type="match status" value="1"/>
</dbReference>
<evidence type="ECO:0000256" key="1">
    <source>
        <dbReference type="ARBA" id="ARBA00008959"/>
    </source>
</evidence>
<keyword evidence="8" id="KW-0067">ATP-binding</keyword>
<feature type="domain" description="UBZ4-type" evidence="13">
    <location>
        <begin position="3"/>
        <end position="27"/>
    </location>
</feature>
<evidence type="ECO:0000256" key="6">
    <source>
        <dbReference type="ARBA" id="ARBA00022771"/>
    </source>
</evidence>
<evidence type="ECO:0000256" key="9">
    <source>
        <dbReference type="ARBA" id="ARBA00023204"/>
    </source>
</evidence>
<dbReference type="Gene3D" id="3.30.160.60">
    <property type="entry name" value="Classic Zinc Finger"/>
    <property type="match status" value="1"/>
</dbReference>
<keyword evidence="15" id="KW-1185">Reference proteome</keyword>
<evidence type="ECO:0000313" key="14">
    <source>
        <dbReference type="EMBL" id="KAA8901377.1"/>
    </source>
</evidence>
<dbReference type="FunFam" id="1.10.8.60:FF:000029">
    <property type="entry name" value="Replication-associated recombination protein A"/>
    <property type="match status" value="1"/>
</dbReference>
<protein>
    <submittedName>
        <fullName evidence="14">DNA polymerase III, clamp loader complex, gamma/delta/delta subunit</fullName>
    </submittedName>
</protein>
<dbReference type="AlphaFoldDB" id="A0A5J5ES09"/>
<dbReference type="CDD" id="cd00009">
    <property type="entry name" value="AAA"/>
    <property type="match status" value="1"/>
</dbReference>
<keyword evidence="2" id="KW-0235">DNA replication</keyword>
<dbReference type="EMBL" id="VXIS01000145">
    <property type="protein sequence ID" value="KAA8901377.1"/>
    <property type="molecule type" value="Genomic_DNA"/>
</dbReference>
<dbReference type="InterPro" id="IPR051314">
    <property type="entry name" value="AAA_ATPase_RarA/MGS1/WRNIP1"/>
</dbReference>
<organism evidence="14 15">
    <name type="scientific">Sphaerosporella brunnea</name>
    <dbReference type="NCBI Taxonomy" id="1250544"/>
    <lineage>
        <taxon>Eukaryota</taxon>
        <taxon>Fungi</taxon>
        <taxon>Dikarya</taxon>
        <taxon>Ascomycota</taxon>
        <taxon>Pezizomycotina</taxon>
        <taxon>Pezizomycetes</taxon>
        <taxon>Pezizales</taxon>
        <taxon>Pyronemataceae</taxon>
        <taxon>Sphaerosporella</taxon>
    </lineage>
</organism>
<dbReference type="Proteomes" id="UP000326924">
    <property type="component" value="Unassembled WGS sequence"/>
</dbReference>
<dbReference type="InterPro" id="IPR008921">
    <property type="entry name" value="DNA_pol3_clamp-load_cplx_C"/>
</dbReference>
<feature type="domain" description="AAA+ ATPase" evidence="12">
    <location>
        <begin position="160"/>
        <end position="277"/>
    </location>
</feature>
<dbReference type="FunFam" id="1.10.3710.10:FF:000005">
    <property type="entry name" value="AAA family ATPase, putative"/>
    <property type="match status" value="1"/>
</dbReference>
<dbReference type="PANTHER" id="PTHR13779">
    <property type="entry name" value="WERNER HELICASE-INTERACTING PROTEIN 1 FAMILY MEMBER"/>
    <property type="match status" value="1"/>
</dbReference>
<keyword evidence="9" id="KW-0234">DNA repair</keyword>
<feature type="region of interest" description="Disordered" evidence="11">
    <location>
        <begin position="45"/>
        <end position="118"/>
    </location>
</feature>
<keyword evidence="6" id="KW-0863">Zinc-finger</keyword>
<dbReference type="GO" id="GO:0005524">
    <property type="term" value="F:ATP binding"/>
    <property type="evidence" value="ECO:0007669"/>
    <property type="project" value="UniProtKB-KW"/>
</dbReference>
<dbReference type="PANTHER" id="PTHR13779:SF7">
    <property type="entry name" value="ATPASE WRNIP1"/>
    <property type="match status" value="1"/>
</dbReference>
<dbReference type="CDD" id="cd18139">
    <property type="entry name" value="HLD_clamp_RarA"/>
    <property type="match status" value="1"/>
</dbReference>
<dbReference type="InterPro" id="IPR027417">
    <property type="entry name" value="P-loop_NTPase"/>
</dbReference>
<dbReference type="GO" id="GO:0000731">
    <property type="term" value="P:DNA synthesis involved in DNA repair"/>
    <property type="evidence" value="ECO:0007669"/>
    <property type="project" value="TreeGrafter"/>
</dbReference>
<dbReference type="OrthoDB" id="10265467at2759"/>
<evidence type="ECO:0000256" key="5">
    <source>
        <dbReference type="ARBA" id="ARBA00022763"/>
    </source>
</evidence>
<dbReference type="InterPro" id="IPR003959">
    <property type="entry name" value="ATPase_AAA_core"/>
</dbReference>
<gene>
    <name evidence="14" type="ORF">FN846DRAFT_899635</name>
</gene>
<dbReference type="InterPro" id="IPR021886">
    <property type="entry name" value="MgsA_C"/>
</dbReference>
<dbReference type="SMART" id="SM00734">
    <property type="entry name" value="ZnF_Rad18"/>
    <property type="match status" value="1"/>
</dbReference>
<dbReference type="Gene3D" id="3.40.50.300">
    <property type="entry name" value="P-loop containing nucleotide triphosphate hydrolases"/>
    <property type="match status" value="1"/>
</dbReference>
<comment type="function">
    <text evidence="10">Functions as a modulator for initiation or reinitiation events during DNA polymerase delta-mediated DNA synthesis. Has an intrinsic ATPase activity that functions as a sensor of DNA damage or of arrested replication forks and regulates the extent of DNA synthesis.</text>
</comment>
<evidence type="ECO:0000259" key="12">
    <source>
        <dbReference type="SMART" id="SM00382"/>
    </source>
</evidence>
<dbReference type="SMART" id="SM00382">
    <property type="entry name" value="AAA"/>
    <property type="match status" value="1"/>
</dbReference>
<name>A0A5J5ES09_9PEZI</name>
<accession>A0A5J5ES09</accession>
<dbReference type="GO" id="GO:0016887">
    <property type="term" value="F:ATP hydrolysis activity"/>
    <property type="evidence" value="ECO:0007669"/>
    <property type="project" value="InterPro"/>
</dbReference>
<dbReference type="Pfam" id="PF00004">
    <property type="entry name" value="AAA"/>
    <property type="match status" value="1"/>
</dbReference>
<comment type="caution">
    <text evidence="14">The sequence shown here is derived from an EMBL/GenBank/DDBJ whole genome shotgun (WGS) entry which is preliminary data.</text>
</comment>
<keyword evidence="3" id="KW-0479">Metal-binding</keyword>
<evidence type="ECO:0000256" key="2">
    <source>
        <dbReference type="ARBA" id="ARBA00022705"/>
    </source>
</evidence>
<dbReference type="InParanoid" id="A0A5J5ES09"/>
<evidence type="ECO:0000256" key="10">
    <source>
        <dbReference type="ARBA" id="ARBA00056113"/>
    </source>
</evidence>
<evidence type="ECO:0000256" key="8">
    <source>
        <dbReference type="ARBA" id="ARBA00022840"/>
    </source>
</evidence>
<dbReference type="GO" id="GO:0003677">
    <property type="term" value="F:DNA binding"/>
    <property type="evidence" value="ECO:0007669"/>
    <property type="project" value="InterPro"/>
</dbReference>
<keyword evidence="5" id="KW-0227">DNA damage</keyword>
<feature type="compositionally biased region" description="Basic and acidic residues" evidence="11">
    <location>
        <begin position="81"/>
        <end position="90"/>
    </location>
</feature>
<dbReference type="InterPro" id="IPR032423">
    <property type="entry name" value="AAA_assoc_2"/>
</dbReference>
<keyword evidence="7" id="KW-0862">Zinc</keyword>
<dbReference type="SUPFAM" id="SSF48019">
    <property type="entry name" value="post-AAA+ oligomerization domain-like"/>
    <property type="match status" value="1"/>
</dbReference>